<dbReference type="InterPro" id="IPR050490">
    <property type="entry name" value="Bact_solute-bd_prot1"/>
</dbReference>
<keyword evidence="2" id="KW-1185">Reference proteome</keyword>
<gene>
    <name evidence="1" type="ORF">D7M11_07485</name>
</gene>
<reference evidence="1 2" key="1">
    <citation type="journal article" date="2007" name="Int. J. Syst. Evol. Microbiol.">
        <title>Paenibacillus ginsengarvi sp. nov., isolated from soil from ginseng cultivation.</title>
        <authorList>
            <person name="Yoon M.H."/>
            <person name="Ten L.N."/>
            <person name="Im W.T."/>
        </authorList>
    </citation>
    <scope>NUCLEOTIDE SEQUENCE [LARGE SCALE GENOMIC DNA]</scope>
    <source>
        <strain evidence="1 2">KCTC 13059</strain>
    </source>
</reference>
<dbReference type="PANTHER" id="PTHR43649">
    <property type="entry name" value="ARABINOSE-BINDING PROTEIN-RELATED"/>
    <property type="match status" value="1"/>
</dbReference>
<organism evidence="1 2">
    <name type="scientific">Paenibacillus ginsengarvi</name>
    <dbReference type="NCBI Taxonomy" id="400777"/>
    <lineage>
        <taxon>Bacteria</taxon>
        <taxon>Bacillati</taxon>
        <taxon>Bacillota</taxon>
        <taxon>Bacilli</taxon>
        <taxon>Bacillales</taxon>
        <taxon>Paenibacillaceae</taxon>
        <taxon>Paenibacillus</taxon>
    </lineage>
</organism>
<dbReference type="Pfam" id="PF01547">
    <property type="entry name" value="SBP_bac_1"/>
    <property type="match status" value="1"/>
</dbReference>
<dbReference type="SUPFAM" id="SSF53850">
    <property type="entry name" value="Periplasmic binding protein-like II"/>
    <property type="match status" value="1"/>
</dbReference>
<name>A0A3B0CKL9_9BACL</name>
<dbReference type="EMBL" id="RBAH01000004">
    <property type="protein sequence ID" value="RKN85520.1"/>
    <property type="molecule type" value="Genomic_DNA"/>
</dbReference>
<protein>
    <submittedName>
        <fullName evidence="1">Extracellular solute-binding protein</fullName>
    </submittedName>
</protein>
<comment type="caution">
    <text evidence="1">The sequence shown here is derived from an EMBL/GenBank/DDBJ whole genome shotgun (WGS) entry which is preliminary data.</text>
</comment>
<sequence>MEVKRKRDLRGKRSIVKIVIIETVMCKRLLYVLREHPLIKFGGIKMFFKKMMPALTLAGTIVITSACGGAGQPKAQENAAPKETPPEPVTIELLAGWKIADEDLEQIFYKPLQAKYPHIKLNVTVSSTNNNITTMVAAGTVPDMIIMGTGNMQQMLDLGVALDLNEQIKLQSFDMNRLDPIIVQTIKAFGKKGEIYALPYGLNYDALYYNKSLFDRFAVSYPTDGMTWDAVVELGKKVTRTDGGVQYRGLAVGNMVRIASPLALNRFDPATGKASVNTEAFKRAFQVFQSIVSIPGNTNDKKNSDELNAFLYDKTISMYPYIGLFHRMGEAAKGGLDWDLATYPQFPDKPGVYGEADAYYLFVTPKSKHQKEAFQVISAVLSKEAQLASSKKGSVVTPLVDKEVREGFGKESEVLKGKNVQAIFKHRPVPIHNNPTKYDATADGELNSRSLQLYGGGKDINTLIRETEDAINQKVEAQRGK</sequence>
<accession>A0A3B0CKL9</accession>
<dbReference type="InterPro" id="IPR006059">
    <property type="entry name" value="SBP"/>
</dbReference>
<proteinExistence type="predicted"/>
<evidence type="ECO:0000313" key="1">
    <source>
        <dbReference type="EMBL" id="RKN85520.1"/>
    </source>
</evidence>
<dbReference type="Gene3D" id="3.40.190.10">
    <property type="entry name" value="Periplasmic binding protein-like II"/>
    <property type="match status" value="1"/>
</dbReference>
<evidence type="ECO:0000313" key="2">
    <source>
        <dbReference type="Proteomes" id="UP000282311"/>
    </source>
</evidence>
<dbReference type="Proteomes" id="UP000282311">
    <property type="component" value="Unassembled WGS sequence"/>
</dbReference>
<dbReference type="AlphaFoldDB" id="A0A3B0CKL9"/>